<keyword evidence="3" id="KW-0862">Zinc</keyword>
<dbReference type="PANTHER" id="PTHR46462">
    <property type="entry name" value="UPSET, ISOFORM A"/>
    <property type="match status" value="1"/>
</dbReference>
<accession>A0AAD5XY53</accession>
<keyword evidence="2" id="KW-0863">Zinc-finger</keyword>
<dbReference type="InterPro" id="IPR019786">
    <property type="entry name" value="Zinc_finger_PHD-type_CS"/>
</dbReference>
<comment type="caution">
    <text evidence="6">The sequence shown here is derived from an EMBL/GenBank/DDBJ whole genome shotgun (WGS) entry which is preliminary data.</text>
</comment>
<protein>
    <submittedName>
        <fullName evidence="6">Myeloid lymphoid or mixed-lineage leukemia 5 (Trithorax, )</fullName>
    </submittedName>
</protein>
<reference evidence="6" key="1">
    <citation type="submission" date="2020-05" db="EMBL/GenBank/DDBJ databases">
        <title>Phylogenomic resolution of chytrid fungi.</title>
        <authorList>
            <person name="Stajich J.E."/>
            <person name="Amses K."/>
            <person name="Simmons R."/>
            <person name="Seto K."/>
            <person name="Myers J."/>
            <person name="Bonds A."/>
            <person name="Quandt C.A."/>
            <person name="Barry K."/>
            <person name="Liu P."/>
            <person name="Grigoriev I."/>
            <person name="Longcore J.E."/>
            <person name="James T.Y."/>
        </authorList>
    </citation>
    <scope>NUCLEOTIDE SEQUENCE</scope>
    <source>
        <strain evidence="6">JEL0476</strain>
    </source>
</reference>
<sequence>MASKRKANTKVPVLKKLDLGSESELDFAEDITRCICLKTHTTGLMIQCEGCEVWQHCECIGLKKKNIPKKYWCERCTK</sequence>
<dbReference type="Gene3D" id="3.30.40.10">
    <property type="entry name" value="Zinc/RING finger domain, C3HC4 (zinc finger)"/>
    <property type="match status" value="1"/>
</dbReference>
<dbReference type="GO" id="GO:0006325">
    <property type="term" value="P:chromatin organization"/>
    <property type="evidence" value="ECO:0007669"/>
    <property type="project" value="UniProtKB-KW"/>
</dbReference>
<evidence type="ECO:0000313" key="7">
    <source>
        <dbReference type="Proteomes" id="UP001211065"/>
    </source>
</evidence>
<feature type="domain" description="Zinc finger PHD-type" evidence="5">
    <location>
        <begin position="33"/>
        <end position="77"/>
    </location>
</feature>
<dbReference type="Pfam" id="PF20826">
    <property type="entry name" value="PHD_5"/>
    <property type="match status" value="1"/>
</dbReference>
<keyword evidence="7" id="KW-1185">Reference proteome</keyword>
<dbReference type="Proteomes" id="UP001211065">
    <property type="component" value="Unassembled WGS sequence"/>
</dbReference>
<dbReference type="SMART" id="SM00249">
    <property type="entry name" value="PHD"/>
    <property type="match status" value="1"/>
</dbReference>
<dbReference type="GO" id="GO:0034967">
    <property type="term" value="C:Set3 complex"/>
    <property type="evidence" value="ECO:0007669"/>
    <property type="project" value="TreeGrafter"/>
</dbReference>
<evidence type="ECO:0000259" key="5">
    <source>
        <dbReference type="SMART" id="SM00249"/>
    </source>
</evidence>
<dbReference type="SUPFAM" id="SSF57903">
    <property type="entry name" value="FYVE/PHD zinc finger"/>
    <property type="match status" value="1"/>
</dbReference>
<dbReference type="AlphaFoldDB" id="A0AAD5XY53"/>
<dbReference type="InterPro" id="IPR001965">
    <property type="entry name" value="Znf_PHD"/>
</dbReference>
<dbReference type="GO" id="GO:0006355">
    <property type="term" value="P:regulation of DNA-templated transcription"/>
    <property type="evidence" value="ECO:0007669"/>
    <property type="project" value="TreeGrafter"/>
</dbReference>
<gene>
    <name evidence="6" type="primary">MLL5_2</name>
    <name evidence="6" type="ORF">HK099_006569</name>
</gene>
<evidence type="ECO:0000313" key="6">
    <source>
        <dbReference type="EMBL" id="KAJ3214990.1"/>
    </source>
</evidence>
<dbReference type="InterPro" id="IPR013083">
    <property type="entry name" value="Znf_RING/FYVE/PHD"/>
</dbReference>
<keyword evidence="1" id="KW-0479">Metal-binding</keyword>
<dbReference type="InterPro" id="IPR011011">
    <property type="entry name" value="Znf_FYVE_PHD"/>
</dbReference>
<dbReference type="PROSITE" id="PS01359">
    <property type="entry name" value="ZF_PHD_1"/>
    <property type="match status" value="1"/>
</dbReference>
<dbReference type="GO" id="GO:0008270">
    <property type="term" value="F:zinc ion binding"/>
    <property type="evidence" value="ECO:0007669"/>
    <property type="project" value="UniProtKB-KW"/>
</dbReference>
<evidence type="ECO:0000256" key="3">
    <source>
        <dbReference type="ARBA" id="ARBA00022833"/>
    </source>
</evidence>
<proteinExistence type="predicted"/>
<evidence type="ECO:0000256" key="4">
    <source>
        <dbReference type="ARBA" id="ARBA00022853"/>
    </source>
</evidence>
<organism evidence="6 7">
    <name type="scientific">Clydaea vesicula</name>
    <dbReference type="NCBI Taxonomy" id="447962"/>
    <lineage>
        <taxon>Eukaryota</taxon>
        <taxon>Fungi</taxon>
        <taxon>Fungi incertae sedis</taxon>
        <taxon>Chytridiomycota</taxon>
        <taxon>Chytridiomycota incertae sedis</taxon>
        <taxon>Chytridiomycetes</taxon>
        <taxon>Lobulomycetales</taxon>
        <taxon>Lobulomycetaceae</taxon>
        <taxon>Clydaea</taxon>
    </lineage>
</organism>
<evidence type="ECO:0000256" key="2">
    <source>
        <dbReference type="ARBA" id="ARBA00022771"/>
    </source>
</evidence>
<evidence type="ECO:0000256" key="1">
    <source>
        <dbReference type="ARBA" id="ARBA00022723"/>
    </source>
</evidence>
<dbReference type="EMBL" id="JADGJW010000578">
    <property type="protein sequence ID" value="KAJ3214990.1"/>
    <property type="molecule type" value="Genomic_DNA"/>
</dbReference>
<dbReference type="GO" id="GO:0070210">
    <property type="term" value="C:Rpd3L-Expanded complex"/>
    <property type="evidence" value="ECO:0007669"/>
    <property type="project" value="TreeGrafter"/>
</dbReference>
<dbReference type="PANTHER" id="PTHR46462:SF3">
    <property type="entry name" value="UPSET, ISOFORM A"/>
    <property type="match status" value="1"/>
</dbReference>
<keyword evidence="4" id="KW-0156">Chromatin regulator</keyword>
<name>A0AAD5XY53_9FUNG</name>